<evidence type="ECO:0000256" key="6">
    <source>
        <dbReference type="RuleBase" id="RU361264"/>
    </source>
</evidence>
<organism evidence="8 9">
    <name type="scientific">Spodoptera exigua</name>
    <name type="common">Beet armyworm</name>
    <name type="synonym">Noctua fulgens</name>
    <dbReference type="NCBI Taxonomy" id="7107"/>
    <lineage>
        <taxon>Eukaryota</taxon>
        <taxon>Metazoa</taxon>
        <taxon>Ecdysozoa</taxon>
        <taxon>Arthropoda</taxon>
        <taxon>Hexapoda</taxon>
        <taxon>Insecta</taxon>
        <taxon>Pterygota</taxon>
        <taxon>Neoptera</taxon>
        <taxon>Endopterygota</taxon>
        <taxon>Lepidoptera</taxon>
        <taxon>Glossata</taxon>
        <taxon>Ditrysia</taxon>
        <taxon>Noctuoidea</taxon>
        <taxon>Noctuidae</taxon>
        <taxon>Amphipyrinae</taxon>
        <taxon>Spodoptera</taxon>
    </lineage>
</organism>
<dbReference type="Proteomes" id="UP000648187">
    <property type="component" value="Unassembled WGS sequence"/>
</dbReference>
<dbReference type="PANTHER" id="PTHR21236">
    <property type="entry name" value="GOLGI MEMBRANE PROTEIN YIP1"/>
    <property type="match status" value="1"/>
</dbReference>
<dbReference type="EMBL" id="JACKWZ010000289">
    <property type="protein sequence ID" value="KAF9409914.1"/>
    <property type="molecule type" value="Genomic_DNA"/>
</dbReference>
<comment type="similarity">
    <text evidence="2 6">Belongs to the YIP1 family.</text>
</comment>
<name>A0A835L581_SPOEX</name>
<evidence type="ECO:0000256" key="5">
    <source>
        <dbReference type="ARBA" id="ARBA00023136"/>
    </source>
</evidence>
<comment type="caution">
    <text evidence="8">The sequence shown here is derived from an EMBL/GenBank/DDBJ whole genome shotgun (WGS) entry which is preliminary data.</text>
</comment>
<reference evidence="8" key="1">
    <citation type="submission" date="2020-08" db="EMBL/GenBank/DDBJ databases">
        <title>Spodoptera exigua strain:BAW_Kor-Di-RS1 Genome sequencing and assembly.</title>
        <authorList>
            <person name="Kim J."/>
            <person name="Nam H.Y."/>
            <person name="Kwon M."/>
            <person name="Choi J.H."/>
            <person name="Cho S.R."/>
            <person name="Kim G.-H."/>
        </authorList>
    </citation>
    <scope>NUCLEOTIDE SEQUENCE</scope>
    <source>
        <strain evidence="8">BAW_Kor-Di-RS1</strain>
        <tissue evidence="8">Whole-body</tissue>
    </source>
</reference>
<dbReference type="Pfam" id="PF04893">
    <property type="entry name" value="Yip1"/>
    <property type="match status" value="1"/>
</dbReference>
<evidence type="ECO:0000256" key="3">
    <source>
        <dbReference type="ARBA" id="ARBA00022692"/>
    </source>
</evidence>
<dbReference type="InterPro" id="IPR045231">
    <property type="entry name" value="Yip1/4-like"/>
</dbReference>
<dbReference type="GO" id="GO:0006888">
    <property type="term" value="P:endoplasmic reticulum to Golgi vesicle-mediated transport"/>
    <property type="evidence" value="ECO:0007669"/>
    <property type="project" value="InterPro"/>
</dbReference>
<evidence type="ECO:0000256" key="2">
    <source>
        <dbReference type="ARBA" id="ARBA00010596"/>
    </source>
</evidence>
<keyword evidence="9" id="KW-1185">Reference proteome</keyword>
<feature type="transmembrane region" description="Helical" evidence="6">
    <location>
        <begin position="163"/>
        <end position="180"/>
    </location>
</feature>
<keyword evidence="5 6" id="KW-0472">Membrane</keyword>
<feature type="transmembrane region" description="Helical" evidence="6">
    <location>
        <begin position="96"/>
        <end position="121"/>
    </location>
</feature>
<protein>
    <recommendedName>
        <fullName evidence="6">Protein YIPF</fullName>
    </recommendedName>
</protein>
<keyword evidence="3 6" id="KW-0812">Transmembrane</keyword>
<dbReference type="InterPro" id="IPR006977">
    <property type="entry name" value="Yip1_dom"/>
</dbReference>
<evidence type="ECO:0000313" key="8">
    <source>
        <dbReference type="EMBL" id="KAF9409914.1"/>
    </source>
</evidence>
<sequence length="185" mass="20824">MTSFDTKYDMYPAGDVGVVEGEMNIPTRGVPSGDSMEFNTLDEPIKETFLRDLRAVGNKFYHVLIPREKSSLLKEWDLWGPLLLCTLMANNPASSFFQSVCVLGYCMFPVALSLVVCRVILFTTQTTFLFFLRLVISMIGFIWATFAATKFLGDSQPDGKKALAVYPICLFYFILSWLVVSHSNV</sequence>
<feature type="domain" description="Yip1" evidence="7">
    <location>
        <begin position="93"/>
        <end position="178"/>
    </location>
</feature>
<dbReference type="PANTHER" id="PTHR21236:SF1">
    <property type="entry name" value="PROTEIN YIPF6"/>
    <property type="match status" value="1"/>
</dbReference>
<keyword evidence="4 6" id="KW-1133">Transmembrane helix</keyword>
<dbReference type="GO" id="GO:0000139">
    <property type="term" value="C:Golgi membrane"/>
    <property type="evidence" value="ECO:0007669"/>
    <property type="project" value="UniProtKB-SubCell"/>
</dbReference>
<accession>A0A835L581</accession>
<dbReference type="AlphaFoldDB" id="A0A835L581"/>
<comment type="subcellular location">
    <subcellularLocation>
        <location evidence="6">Golgi apparatus membrane</location>
        <topology evidence="6">Multi-pass membrane protein</topology>
    </subcellularLocation>
    <subcellularLocation>
        <location evidence="1">Membrane</location>
        <topology evidence="1">Multi-pass membrane protein</topology>
    </subcellularLocation>
</comment>
<evidence type="ECO:0000256" key="1">
    <source>
        <dbReference type="ARBA" id="ARBA00004141"/>
    </source>
</evidence>
<feature type="transmembrane region" description="Helical" evidence="6">
    <location>
        <begin position="128"/>
        <end position="151"/>
    </location>
</feature>
<comment type="caution">
    <text evidence="6">Lacks conserved residue(s) required for the propagation of feature annotation.</text>
</comment>
<dbReference type="GO" id="GO:0005802">
    <property type="term" value="C:trans-Golgi network"/>
    <property type="evidence" value="ECO:0007669"/>
    <property type="project" value="TreeGrafter"/>
</dbReference>
<evidence type="ECO:0000259" key="7">
    <source>
        <dbReference type="Pfam" id="PF04893"/>
    </source>
</evidence>
<proteinExistence type="inferred from homology"/>
<evidence type="ECO:0000256" key="4">
    <source>
        <dbReference type="ARBA" id="ARBA00022989"/>
    </source>
</evidence>
<gene>
    <name evidence="8" type="ORF">HW555_010846</name>
</gene>
<evidence type="ECO:0000313" key="9">
    <source>
        <dbReference type="Proteomes" id="UP000648187"/>
    </source>
</evidence>